<dbReference type="RefSeq" id="WP_354634704.1">
    <property type="nucleotide sequence ID" value="NZ_CP159837.1"/>
</dbReference>
<protein>
    <recommendedName>
        <fullName evidence="4">imidazole glycerol-phosphate synthase</fullName>
        <ecNumber evidence="4">4.3.2.10</ecNumber>
    </recommendedName>
    <alternativeName>
        <fullName evidence="10">IGP synthase cyclase subunit</fullName>
    </alternativeName>
</protein>
<keyword evidence="5" id="KW-0963">Cytoplasm</keyword>
<dbReference type="GO" id="GO:0016833">
    <property type="term" value="F:oxo-acid-lyase activity"/>
    <property type="evidence" value="ECO:0007669"/>
    <property type="project" value="InterPro"/>
</dbReference>
<dbReference type="NCBIfam" id="TIGR03572">
    <property type="entry name" value="WbuZ"/>
    <property type="match status" value="1"/>
</dbReference>
<evidence type="ECO:0000256" key="8">
    <source>
        <dbReference type="ARBA" id="ARBA00023239"/>
    </source>
</evidence>
<proteinExistence type="inferred from homology"/>
<dbReference type="InterPro" id="IPR006062">
    <property type="entry name" value="His_biosynth"/>
</dbReference>
<accession>A0AAU8J8I0</accession>
<name>A0AAU8J8I0_9CYAN</name>
<evidence type="ECO:0000256" key="4">
    <source>
        <dbReference type="ARBA" id="ARBA00012809"/>
    </source>
</evidence>
<organism evidence="13">
    <name type="scientific">Planktothricoides raciborskii GIHE-MW2</name>
    <dbReference type="NCBI Taxonomy" id="2792601"/>
    <lineage>
        <taxon>Bacteria</taxon>
        <taxon>Bacillati</taxon>
        <taxon>Cyanobacteriota</taxon>
        <taxon>Cyanophyceae</taxon>
        <taxon>Oscillatoriophycideae</taxon>
        <taxon>Oscillatoriales</taxon>
        <taxon>Oscillatoriaceae</taxon>
        <taxon>Planktothricoides</taxon>
    </lineage>
</organism>
<evidence type="ECO:0000256" key="5">
    <source>
        <dbReference type="ARBA" id="ARBA00022490"/>
    </source>
</evidence>
<evidence type="ECO:0000313" key="13">
    <source>
        <dbReference type="EMBL" id="XCM34888.1"/>
    </source>
</evidence>
<dbReference type="AlphaFoldDB" id="A0AAU8J8I0"/>
<dbReference type="Pfam" id="PF00977">
    <property type="entry name" value="His_biosynth"/>
    <property type="match status" value="1"/>
</dbReference>
<dbReference type="GO" id="GO:0000107">
    <property type="term" value="F:imidazoleglycerol-phosphate synthase activity"/>
    <property type="evidence" value="ECO:0007669"/>
    <property type="project" value="InterPro"/>
</dbReference>
<dbReference type="InterPro" id="IPR020021">
    <property type="entry name" value="Glycosyl_amidation-assoc_WbuZ"/>
</dbReference>
<dbReference type="Gene3D" id="3.20.20.70">
    <property type="entry name" value="Aldolase class I"/>
    <property type="match status" value="1"/>
</dbReference>
<gene>
    <name evidence="13" type="primary">wbuZ</name>
    <name evidence="13" type="ORF">ABWT76_003531</name>
</gene>
<dbReference type="CDD" id="cd04731">
    <property type="entry name" value="HisF"/>
    <property type="match status" value="1"/>
</dbReference>
<dbReference type="PANTHER" id="PTHR21235">
    <property type="entry name" value="IMIDAZOLE GLYCEROL PHOSPHATE SYNTHASE SUBUNIT HISF/H IGP SYNTHASE SUBUNIT HISF/H"/>
    <property type="match status" value="1"/>
</dbReference>
<sequence length="252" mass="27287">MLKIRVMPTLLFKNFGLVKSVKFDSWRRIGSVMQAVKVYNLREVDELVFLDISATPDGHPPDFDTVDEIADECFMPLTVGGGVRSVADVRRLLQVGADKVAINTAAVQNPELIQSAAQQFGSQCVVISIDVKQHSNGTYEVFTHAGTQPTGKDPVNWAKEVESLGAGEILLTSIDRDGTMTGYDIDLNKKVSHAVSIPVIASGGAGRYEDMASVLKEGGASAVAAASIFHYTQQTPLEAKHFLKDRGLKVRL</sequence>
<dbReference type="InterPro" id="IPR004651">
    <property type="entry name" value="HisF"/>
</dbReference>
<evidence type="ECO:0000256" key="1">
    <source>
        <dbReference type="ARBA" id="ARBA00005091"/>
    </source>
</evidence>
<reference evidence="13" key="1">
    <citation type="submission" date="2024-07" db="EMBL/GenBank/DDBJ databases">
        <authorList>
            <person name="Kim Y.J."/>
            <person name="Jeong J.Y."/>
        </authorList>
    </citation>
    <scope>NUCLEOTIDE SEQUENCE</scope>
    <source>
        <strain evidence="13">GIHE-MW2</strain>
    </source>
</reference>
<comment type="similarity">
    <text evidence="2 12">Belongs to the HisA/HisF family.</text>
</comment>
<evidence type="ECO:0000256" key="3">
    <source>
        <dbReference type="ARBA" id="ARBA00011152"/>
    </source>
</evidence>
<keyword evidence="7 12" id="KW-0368">Histidine biosynthesis</keyword>
<dbReference type="InterPro" id="IPR050064">
    <property type="entry name" value="IGPS_HisA/HisF"/>
</dbReference>
<evidence type="ECO:0000256" key="12">
    <source>
        <dbReference type="RuleBase" id="RU003657"/>
    </source>
</evidence>
<evidence type="ECO:0000256" key="9">
    <source>
        <dbReference type="ARBA" id="ARBA00025475"/>
    </source>
</evidence>
<dbReference type="InterPro" id="IPR011060">
    <property type="entry name" value="RibuloseP-bd_barrel"/>
</dbReference>
<keyword evidence="8" id="KW-0456">Lyase</keyword>
<evidence type="ECO:0000256" key="10">
    <source>
        <dbReference type="ARBA" id="ARBA00030264"/>
    </source>
</evidence>
<dbReference type="EC" id="4.3.2.10" evidence="4"/>
<comment type="pathway">
    <text evidence="1">Amino-acid biosynthesis; L-histidine biosynthesis; L-histidine from 5-phospho-alpha-D-ribose 1-diphosphate: step 5/9.</text>
</comment>
<evidence type="ECO:0000256" key="11">
    <source>
        <dbReference type="ARBA" id="ARBA00047838"/>
    </source>
</evidence>
<dbReference type="InterPro" id="IPR013785">
    <property type="entry name" value="Aldolase_TIM"/>
</dbReference>
<dbReference type="PANTHER" id="PTHR21235:SF2">
    <property type="entry name" value="IMIDAZOLE GLYCEROL PHOSPHATE SYNTHASE HISHF"/>
    <property type="match status" value="1"/>
</dbReference>
<evidence type="ECO:0000256" key="6">
    <source>
        <dbReference type="ARBA" id="ARBA00022605"/>
    </source>
</evidence>
<comment type="subunit">
    <text evidence="3">Heterodimer of HisH and HisF.</text>
</comment>
<dbReference type="EMBL" id="CP159837">
    <property type="protein sequence ID" value="XCM34888.1"/>
    <property type="molecule type" value="Genomic_DNA"/>
</dbReference>
<keyword evidence="6 12" id="KW-0028">Amino-acid biosynthesis</keyword>
<comment type="catalytic activity">
    <reaction evidence="11">
        <text>5-[(5-phospho-1-deoxy-D-ribulos-1-ylimino)methylamino]-1-(5-phospho-beta-D-ribosyl)imidazole-4-carboxamide + L-glutamine = D-erythro-1-(imidazol-4-yl)glycerol 3-phosphate + 5-amino-1-(5-phospho-beta-D-ribosyl)imidazole-4-carboxamide + L-glutamate + H(+)</text>
        <dbReference type="Rhea" id="RHEA:24793"/>
        <dbReference type="ChEBI" id="CHEBI:15378"/>
        <dbReference type="ChEBI" id="CHEBI:29985"/>
        <dbReference type="ChEBI" id="CHEBI:58278"/>
        <dbReference type="ChEBI" id="CHEBI:58359"/>
        <dbReference type="ChEBI" id="CHEBI:58475"/>
        <dbReference type="ChEBI" id="CHEBI:58525"/>
        <dbReference type="EC" id="4.3.2.10"/>
    </reaction>
</comment>
<evidence type="ECO:0000256" key="7">
    <source>
        <dbReference type="ARBA" id="ARBA00023102"/>
    </source>
</evidence>
<comment type="function">
    <text evidence="9">IGPS catalyzes the conversion of PRFAR and glutamine to IGP, AICAR and glutamate. The HisF subunit catalyzes the cyclization activity that produces IGP and AICAR from PRFAR using the ammonia provided by the HisH subunit.</text>
</comment>
<dbReference type="SUPFAM" id="SSF51366">
    <property type="entry name" value="Ribulose-phoshate binding barrel"/>
    <property type="match status" value="1"/>
</dbReference>
<evidence type="ECO:0000256" key="2">
    <source>
        <dbReference type="ARBA" id="ARBA00009667"/>
    </source>
</evidence>
<dbReference type="GO" id="GO:0000105">
    <property type="term" value="P:L-histidine biosynthetic process"/>
    <property type="evidence" value="ECO:0007669"/>
    <property type="project" value="UniProtKB-KW"/>
</dbReference>